<evidence type="ECO:0000256" key="1">
    <source>
        <dbReference type="PROSITE-ProRule" id="PRU00339"/>
    </source>
</evidence>
<organism evidence="2 3">
    <name type="scientific">Chitiniphilus shinanonensis</name>
    <dbReference type="NCBI Taxonomy" id="553088"/>
    <lineage>
        <taxon>Bacteria</taxon>
        <taxon>Pseudomonadati</taxon>
        <taxon>Pseudomonadota</taxon>
        <taxon>Betaproteobacteria</taxon>
        <taxon>Neisseriales</taxon>
        <taxon>Chitinibacteraceae</taxon>
        <taxon>Chitiniphilus</taxon>
    </lineage>
</organism>
<evidence type="ECO:0000313" key="3">
    <source>
        <dbReference type="Proteomes" id="UP001156836"/>
    </source>
</evidence>
<protein>
    <recommendedName>
        <fullName evidence="4">Tetratricopeptide repeat protein</fullName>
    </recommendedName>
</protein>
<proteinExistence type="predicted"/>
<dbReference type="Proteomes" id="UP001156836">
    <property type="component" value="Unassembled WGS sequence"/>
</dbReference>
<dbReference type="Pfam" id="PF13432">
    <property type="entry name" value="TPR_16"/>
    <property type="match status" value="2"/>
</dbReference>
<dbReference type="PANTHER" id="PTHR12558">
    <property type="entry name" value="CELL DIVISION CYCLE 16,23,27"/>
    <property type="match status" value="1"/>
</dbReference>
<dbReference type="InterPro" id="IPR019734">
    <property type="entry name" value="TPR_rpt"/>
</dbReference>
<dbReference type="Gene3D" id="1.25.40.10">
    <property type="entry name" value="Tetratricopeptide repeat domain"/>
    <property type="match status" value="1"/>
</dbReference>
<name>A0ABQ6BW28_9NEIS</name>
<dbReference type="SMART" id="SM00028">
    <property type="entry name" value="TPR"/>
    <property type="match status" value="4"/>
</dbReference>
<dbReference type="EMBL" id="BSOZ01000017">
    <property type="protein sequence ID" value="GLS04402.1"/>
    <property type="molecule type" value="Genomic_DNA"/>
</dbReference>
<dbReference type="SUPFAM" id="SSF81901">
    <property type="entry name" value="HCP-like"/>
    <property type="match status" value="1"/>
</dbReference>
<dbReference type="PANTHER" id="PTHR12558:SF13">
    <property type="entry name" value="CELL DIVISION CYCLE PROTEIN 27 HOMOLOG"/>
    <property type="match status" value="1"/>
</dbReference>
<accession>A0ABQ6BW28</accession>
<keyword evidence="1" id="KW-0802">TPR repeat</keyword>
<sequence>MIHEQGHSRNALGEAERLYNYHVQDPSNEMLFMRAFDAQIQARQFDRLEEMLGKVPEALKSRADFVHIKGIYEIASGKLEQALITYEVLLRQNPMLMGPKINYAHTLALLGRLVDAEAVMSTFELADLPSEGAQLYLRVLYLLGNVEKMIKEARYWLTAIAPNDHMVAGLLSTAFIDISEKEEAKKWAECALANGSNADAFTTLAMLALDDGETLKAQELFREALRLDIRSGRAWLGLGMCALAQANLQEAELPLERAAQYFPGYIGTWHMLGWYQLLRGELSAAEAHFLRAVELNPAFADSQAALALVALMRGDIGKARGLTELSLKLDRDSATAWYVKSKLAAAEGNHAEEKAIVDRVLVRSTKNDISLLKAIQKIMDKNRG</sequence>
<feature type="repeat" description="TPR" evidence="1">
    <location>
        <begin position="266"/>
        <end position="299"/>
    </location>
</feature>
<evidence type="ECO:0000313" key="2">
    <source>
        <dbReference type="EMBL" id="GLS04402.1"/>
    </source>
</evidence>
<gene>
    <name evidence="2" type="ORF">GCM10007860_15490</name>
</gene>
<keyword evidence="3" id="KW-1185">Reference proteome</keyword>
<reference evidence="3" key="1">
    <citation type="journal article" date="2019" name="Int. J. Syst. Evol. Microbiol.">
        <title>The Global Catalogue of Microorganisms (GCM) 10K type strain sequencing project: providing services to taxonomists for standard genome sequencing and annotation.</title>
        <authorList>
            <consortium name="The Broad Institute Genomics Platform"/>
            <consortium name="The Broad Institute Genome Sequencing Center for Infectious Disease"/>
            <person name="Wu L."/>
            <person name="Ma J."/>
        </authorList>
    </citation>
    <scope>NUCLEOTIDE SEQUENCE [LARGE SCALE GENOMIC DNA]</scope>
    <source>
        <strain evidence="3">NBRC 104970</strain>
    </source>
</reference>
<dbReference type="PROSITE" id="PS50005">
    <property type="entry name" value="TPR"/>
    <property type="match status" value="2"/>
</dbReference>
<comment type="caution">
    <text evidence="2">The sequence shown here is derived from an EMBL/GenBank/DDBJ whole genome shotgun (WGS) entry which is preliminary data.</text>
</comment>
<dbReference type="RefSeq" id="WP_083930643.1">
    <property type="nucleotide sequence ID" value="NZ_BSOZ01000017.1"/>
</dbReference>
<feature type="repeat" description="TPR" evidence="1">
    <location>
        <begin position="198"/>
        <end position="231"/>
    </location>
</feature>
<dbReference type="InterPro" id="IPR011990">
    <property type="entry name" value="TPR-like_helical_dom_sf"/>
</dbReference>
<evidence type="ECO:0008006" key="4">
    <source>
        <dbReference type="Google" id="ProtNLM"/>
    </source>
</evidence>